<keyword evidence="1" id="KW-0812">Transmembrane</keyword>
<dbReference type="EMBL" id="CP108188">
    <property type="protein sequence ID" value="WTR67920.1"/>
    <property type="molecule type" value="Genomic_DNA"/>
</dbReference>
<keyword evidence="1" id="KW-0472">Membrane</keyword>
<reference evidence="2 3" key="1">
    <citation type="submission" date="2022-10" db="EMBL/GenBank/DDBJ databases">
        <title>The complete genomes of actinobacterial strains from the NBC collection.</title>
        <authorList>
            <person name="Joergensen T.S."/>
            <person name="Alvarez Arevalo M."/>
            <person name="Sterndorff E.B."/>
            <person name="Faurdal D."/>
            <person name="Vuksanovic O."/>
            <person name="Mourched A.-S."/>
            <person name="Charusanti P."/>
            <person name="Shaw S."/>
            <person name="Blin K."/>
            <person name="Weber T."/>
        </authorList>
    </citation>
    <scope>NUCLEOTIDE SEQUENCE [LARGE SCALE GENOMIC DNA]</scope>
    <source>
        <strain evidence="2 3">NBC_00123</strain>
    </source>
</reference>
<gene>
    <name evidence="2" type="ORF">OG814_00840</name>
</gene>
<organism evidence="2 3">
    <name type="scientific">Streptomyces zaomyceticus</name>
    <dbReference type="NCBI Taxonomy" id="68286"/>
    <lineage>
        <taxon>Bacteria</taxon>
        <taxon>Bacillati</taxon>
        <taxon>Actinomycetota</taxon>
        <taxon>Actinomycetes</taxon>
        <taxon>Kitasatosporales</taxon>
        <taxon>Streptomycetaceae</taxon>
        <taxon>Streptomyces</taxon>
    </lineage>
</organism>
<evidence type="ECO:0000313" key="3">
    <source>
        <dbReference type="Proteomes" id="UP001622594"/>
    </source>
</evidence>
<evidence type="ECO:0000256" key="1">
    <source>
        <dbReference type="SAM" id="Phobius"/>
    </source>
</evidence>
<name>A0ABZ1L077_9ACTN</name>
<evidence type="ECO:0000313" key="2">
    <source>
        <dbReference type="EMBL" id="WTR67920.1"/>
    </source>
</evidence>
<accession>A0ABZ1L077</accession>
<sequence length="158" mass="17605">MDWWLTDSEGIVASWLLVFALCNGLRGMYCWFRDQDERRVVERLLAFKPHPVRASFLLGGMTEAAETAVCMLVDDGAVKVSSTGELRPTRRGRKQTDHALRALAEAIRATPSGTTTPLHEIPTEARFAPFRQRVEHRAPAVHLTASGKSQSSCSRPRC</sequence>
<protein>
    <submittedName>
        <fullName evidence="2">Uncharacterized protein</fullName>
    </submittedName>
</protein>
<feature type="transmembrane region" description="Helical" evidence="1">
    <location>
        <begin position="12"/>
        <end position="32"/>
    </location>
</feature>
<keyword evidence="3" id="KW-1185">Reference proteome</keyword>
<dbReference type="RefSeq" id="WP_327166309.1">
    <property type="nucleotide sequence ID" value="NZ_CP108188.1"/>
</dbReference>
<dbReference type="Proteomes" id="UP001622594">
    <property type="component" value="Chromosome"/>
</dbReference>
<proteinExistence type="predicted"/>
<keyword evidence="1" id="KW-1133">Transmembrane helix</keyword>